<evidence type="ECO:0000313" key="2">
    <source>
        <dbReference type="Proteomes" id="UP000324800"/>
    </source>
</evidence>
<name>A0A5J4W085_9EUKA</name>
<dbReference type="SUPFAM" id="SSF54060">
    <property type="entry name" value="His-Me finger endonucleases"/>
    <property type="match status" value="1"/>
</dbReference>
<protein>
    <recommendedName>
        <fullName evidence="3">HNH nuclease domain-containing protein</fullName>
    </recommendedName>
</protein>
<gene>
    <name evidence="1" type="ORF">EZS28_016185</name>
</gene>
<organism evidence="1 2">
    <name type="scientific">Streblomastix strix</name>
    <dbReference type="NCBI Taxonomy" id="222440"/>
    <lineage>
        <taxon>Eukaryota</taxon>
        <taxon>Metamonada</taxon>
        <taxon>Preaxostyla</taxon>
        <taxon>Oxymonadida</taxon>
        <taxon>Streblomastigidae</taxon>
        <taxon>Streblomastix</taxon>
    </lineage>
</organism>
<dbReference type="EMBL" id="SNRW01004042">
    <property type="protein sequence ID" value="KAA6388287.1"/>
    <property type="molecule type" value="Genomic_DNA"/>
</dbReference>
<evidence type="ECO:0000313" key="1">
    <source>
        <dbReference type="EMBL" id="KAA6388287.1"/>
    </source>
</evidence>
<dbReference type="Gene3D" id="3.90.75.20">
    <property type="match status" value="1"/>
</dbReference>
<dbReference type="Proteomes" id="UP000324800">
    <property type="component" value="Unassembled WGS sequence"/>
</dbReference>
<reference evidence="1 2" key="1">
    <citation type="submission" date="2019-03" db="EMBL/GenBank/DDBJ databases">
        <title>Single cell metagenomics reveals metabolic interactions within the superorganism composed of flagellate Streblomastix strix and complex community of Bacteroidetes bacteria on its surface.</title>
        <authorList>
            <person name="Treitli S.C."/>
            <person name="Kolisko M."/>
            <person name="Husnik F."/>
            <person name="Keeling P."/>
            <person name="Hampl V."/>
        </authorList>
    </citation>
    <scope>NUCLEOTIDE SEQUENCE [LARGE SCALE GENOMIC DNA]</scope>
    <source>
        <strain evidence="1">ST1C</strain>
    </source>
</reference>
<feature type="non-terminal residue" evidence="1">
    <location>
        <position position="163"/>
    </location>
</feature>
<evidence type="ECO:0008006" key="3">
    <source>
        <dbReference type="Google" id="ProtNLM"/>
    </source>
</evidence>
<comment type="caution">
    <text evidence="1">The sequence shown here is derived from an EMBL/GenBank/DDBJ whole genome shotgun (WGS) entry which is preliminary data.</text>
</comment>
<dbReference type="InterPro" id="IPR044925">
    <property type="entry name" value="His-Me_finger_sf"/>
</dbReference>
<accession>A0A5J4W085</accession>
<dbReference type="AlphaFoldDB" id="A0A5J4W085"/>
<sequence>MTYLVKDSIEERIARVINQKQDYEPIEDYPGYLINEKTLEVWDAKLDRVVKPHSKMNRSGAYIGKQIQLIDKNNKQHELAFDKIVAEQFVSNKNTKVYHLDNDIENCAVDNLTWVDDFHYTLYNPTKFGRIIAQYKMKNKITNILSYKSHPLDNYVIDEAYNI</sequence>
<proteinExistence type="predicted"/>